<dbReference type="EMBL" id="JAQJAE010000005">
    <property type="protein sequence ID" value="KAJ5593079.1"/>
    <property type="molecule type" value="Genomic_DNA"/>
</dbReference>
<protein>
    <submittedName>
        <fullName evidence="2">Uncharacterized protein</fullName>
    </submittedName>
</protein>
<feature type="region of interest" description="Disordered" evidence="1">
    <location>
        <begin position="355"/>
        <end position="392"/>
    </location>
</feature>
<evidence type="ECO:0000313" key="3">
    <source>
        <dbReference type="Proteomes" id="UP001213799"/>
    </source>
</evidence>
<reference evidence="2" key="1">
    <citation type="journal article" date="2023" name="IMA Fungus">
        <title>Comparative genomic study of the Penicillium genus elucidates a diverse pangenome and 15 lateral gene transfer events.</title>
        <authorList>
            <person name="Petersen C."/>
            <person name="Sorensen T."/>
            <person name="Nielsen M.R."/>
            <person name="Sondergaard T.E."/>
            <person name="Sorensen J.L."/>
            <person name="Fitzpatrick D.A."/>
            <person name="Frisvad J.C."/>
            <person name="Nielsen K.L."/>
        </authorList>
    </citation>
    <scope>NUCLEOTIDE SEQUENCE</scope>
    <source>
        <strain evidence="2">IBT 12815</strain>
    </source>
</reference>
<evidence type="ECO:0000256" key="1">
    <source>
        <dbReference type="SAM" id="MobiDB-lite"/>
    </source>
</evidence>
<proteinExistence type="predicted"/>
<feature type="compositionally biased region" description="Low complexity" evidence="1">
    <location>
        <begin position="355"/>
        <end position="383"/>
    </location>
</feature>
<sequence>MKPVGMKRTSAESEVNSPFARFKELLFCSLCAVALEVMPKEIVFQYMQSVFCCDAQPKALRGRIRGAKWANRAIYLLSRTNWGSCSWDIIYVASNQVNFYSEFNDYSIKPDEFINGLKPEFNPENTKTISVPLAIPSIIRTIFEDLVPLEKICECLGYELGDYNKLDLSGLETLLAQKTNTEPSDPLDTSNGSSHSPIYATSSPSAPNSCSDPPINELFEYSTNASTPTEGSLESPANSDIDDLFEEHPTSTSTPNESPLNNGTTEANDEIMDGSVDGIYLSTPINDPSTLQSISFNHSPPKDNMPDLALSLSNDIRAQSYPSVVDFEPEIRGSRPATSLLSGSNIFPNLDAESSMVTSSTSTEMNGTLNLESNSSSNIETSSARTTLSQTFSPNDITQQQGLSANDPQLPPSTDLWQQYDWELDGILQQGFPANDPQLLPSTHLCQQYDWELDGILQQGFPANDPQLLPSTHLWQQYDWELDGILQQGFPANDPQLLPSTHLWQQYDWELDGILQQGFPANDPQLPPSTDRSQQCSSDLLQQDLSLSSHSPLPSLGLGQDAATAISGNSPETRYHLLIRPSLVSREGGSSWDLENSHHALGFSDAIHQNASYSPNRSLSVM</sequence>
<organism evidence="2 3">
    <name type="scientific">Penicillium hordei</name>
    <dbReference type="NCBI Taxonomy" id="40994"/>
    <lineage>
        <taxon>Eukaryota</taxon>
        <taxon>Fungi</taxon>
        <taxon>Dikarya</taxon>
        <taxon>Ascomycota</taxon>
        <taxon>Pezizomycotina</taxon>
        <taxon>Eurotiomycetes</taxon>
        <taxon>Eurotiomycetidae</taxon>
        <taxon>Eurotiales</taxon>
        <taxon>Aspergillaceae</taxon>
        <taxon>Penicillium</taxon>
    </lineage>
</organism>
<dbReference type="Proteomes" id="UP001213799">
    <property type="component" value="Unassembled WGS sequence"/>
</dbReference>
<feature type="compositionally biased region" description="Polar residues" evidence="1">
    <location>
        <begin position="180"/>
        <end position="211"/>
    </location>
</feature>
<feature type="compositionally biased region" description="Polar residues" evidence="1">
    <location>
        <begin position="221"/>
        <end position="238"/>
    </location>
</feature>
<reference evidence="2" key="2">
    <citation type="submission" date="2023-01" db="EMBL/GenBank/DDBJ databases">
        <authorList>
            <person name="Petersen C."/>
        </authorList>
    </citation>
    <scope>NUCLEOTIDE SEQUENCE</scope>
    <source>
        <strain evidence="2">IBT 12815</strain>
    </source>
</reference>
<name>A0AAD6DV66_9EURO</name>
<evidence type="ECO:0000313" key="2">
    <source>
        <dbReference type="EMBL" id="KAJ5593079.1"/>
    </source>
</evidence>
<feature type="region of interest" description="Disordered" evidence="1">
    <location>
        <begin position="180"/>
        <end position="267"/>
    </location>
</feature>
<dbReference type="RefSeq" id="XP_056749705.1">
    <property type="nucleotide sequence ID" value="XM_056901037.1"/>
</dbReference>
<dbReference type="GeneID" id="81591279"/>
<keyword evidence="3" id="KW-1185">Reference proteome</keyword>
<dbReference type="AlphaFoldDB" id="A0AAD6DV66"/>
<accession>A0AAD6DV66</accession>
<feature type="compositionally biased region" description="Polar residues" evidence="1">
    <location>
        <begin position="250"/>
        <end position="266"/>
    </location>
</feature>
<gene>
    <name evidence="2" type="ORF">N7537_009983</name>
</gene>
<comment type="caution">
    <text evidence="2">The sequence shown here is derived from an EMBL/GenBank/DDBJ whole genome shotgun (WGS) entry which is preliminary data.</text>
</comment>